<dbReference type="Pfam" id="PF19305">
    <property type="entry name" value="MmgE_PrpD_C"/>
    <property type="match status" value="1"/>
</dbReference>
<evidence type="ECO:0008006" key="6">
    <source>
        <dbReference type="Google" id="ProtNLM"/>
    </source>
</evidence>
<feature type="domain" description="MmgE/PrpD N-terminal" evidence="2">
    <location>
        <begin position="13"/>
        <end position="257"/>
    </location>
</feature>
<dbReference type="AlphaFoldDB" id="A0A8H7K371"/>
<evidence type="ECO:0000259" key="2">
    <source>
        <dbReference type="Pfam" id="PF03972"/>
    </source>
</evidence>
<sequence length="460" mass="49488">MASNQDIQVTKLFAEFVSKADVSLLLTPTVVAHVKEYLLDYLGVTVAAAHSWESTEQILKAVVGLGARTGTSTVVLKGNDFLPQYAALMNAALGHTMDFDDTYTPGSLHAGVCAIPAALTQAELLGSEDATAERFMLAAAVGYEVICRLGAKQGNEAYARGFHNTATCGIFGAVAAISVLKRLPASTVEDAFGLALSKAAGSMQYLENGSWNKRLHPGFAVHDAFVAVSLAEAGVLGAARPFEGSYGLLHAYTPRTEHDLPSLVADLGSRWDFIETALKPYPACRMTHGLIEVGGRLGQETKGREVEKLTVSLSSPNHIVVGSQIPNKLHPANIVDAQFSAYFQLAHAWLYGSDTGIEFSKRLDDEGIHKLSDKIECVKDDSVKGFGSKLRVQYSDGETKEVDIPFPLGEPEHPFSRDRVEAKYFSLVTPVLGEGKAKNLKNLVENLESHSVSELLQLVS</sequence>
<dbReference type="InterPro" id="IPR036148">
    <property type="entry name" value="MmgE/PrpD_sf"/>
</dbReference>
<gene>
    <name evidence="4" type="ORF">IM811_009800</name>
</gene>
<feature type="domain" description="MmgE/PrpD C-terminal" evidence="3">
    <location>
        <begin position="281"/>
        <end position="448"/>
    </location>
</feature>
<dbReference type="InterPro" id="IPR005656">
    <property type="entry name" value="MmgE_PrpD"/>
</dbReference>
<dbReference type="InterPro" id="IPR042183">
    <property type="entry name" value="MmgE/PrpD_sf_1"/>
</dbReference>
<dbReference type="InterPro" id="IPR042188">
    <property type="entry name" value="MmgE/PrpD_sf_2"/>
</dbReference>
<dbReference type="GO" id="GO:0016829">
    <property type="term" value="F:lyase activity"/>
    <property type="evidence" value="ECO:0007669"/>
    <property type="project" value="InterPro"/>
</dbReference>
<evidence type="ECO:0000259" key="3">
    <source>
        <dbReference type="Pfam" id="PF19305"/>
    </source>
</evidence>
<reference evidence="4" key="1">
    <citation type="submission" date="2020-10" db="EMBL/GenBank/DDBJ databases">
        <title>High-Quality Genome Resource of Clonostachys rosea strain S41 by Oxford Nanopore Long-Read Sequencing.</title>
        <authorList>
            <person name="Wang H."/>
        </authorList>
    </citation>
    <scope>NUCLEOTIDE SEQUENCE</scope>
    <source>
        <strain evidence="4">S41</strain>
    </source>
</reference>
<dbReference type="InterPro" id="IPR045337">
    <property type="entry name" value="MmgE_PrpD_C"/>
</dbReference>
<accession>A0A8H7K371</accession>
<dbReference type="PANTHER" id="PTHR16943:SF8">
    <property type="entry name" value="2-METHYLCITRATE DEHYDRATASE"/>
    <property type="match status" value="1"/>
</dbReference>
<evidence type="ECO:0000313" key="4">
    <source>
        <dbReference type="EMBL" id="KAF9742069.1"/>
    </source>
</evidence>
<evidence type="ECO:0000313" key="5">
    <source>
        <dbReference type="Proteomes" id="UP000616885"/>
    </source>
</evidence>
<dbReference type="Gene3D" id="3.30.1330.120">
    <property type="entry name" value="2-methylcitrate dehydratase PrpD"/>
    <property type="match status" value="1"/>
</dbReference>
<proteinExistence type="inferred from homology"/>
<dbReference type="Pfam" id="PF03972">
    <property type="entry name" value="MmgE_PrpD_N"/>
    <property type="match status" value="1"/>
</dbReference>
<dbReference type="InterPro" id="IPR045336">
    <property type="entry name" value="MmgE_PrpD_N"/>
</dbReference>
<evidence type="ECO:0000256" key="1">
    <source>
        <dbReference type="ARBA" id="ARBA00006174"/>
    </source>
</evidence>
<dbReference type="Proteomes" id="UP000616885">
    <property type="component" value="Unassembled WGS sequence"/>
</dbReference>
<organism evidence="4 5">
    <name type="scientific">Bionectria ochroleuca</name>
    <name type="common">Gliocladium roseum</name>
    <dbReference type="NCBI Taxonomy" id="29856"/>
    <lineage>
        <taxon>Eukaryota</taxon>
        <taxon>Fungi</taxon>
        <taxon>Dikarya</taxon>
        <taxon>Ascomycota</taxon>
        <taxon>Pezizomycotina</taxon>
        <taxon>Sordariomycetes</taxon>
        <taxon>Hypocreomycetidae</taxon>
        <taxon>Hypocreales</taxon>
        <taxon>Bionectriaceae</taxon>
        <taxon>Clonostachys</taxon>
    </lineage>
</organism>
<comment type="similarity">
    <text evidence="1">Belongs to the PrpD family.</text>
</comment>
<dbReference type="SUPFAM" id="SSF103378">
    <property type="entry name" value="2-methylcitrate dehydratase PrpD"/>
    <property type="match status" value="1"/>
</dbReference>
<comment type="caution">
    <text evidence="4">The sequence shown here is derived from an EMBL/GenBank/DDBJ whole genome shotgun (WGS) entry which is preliminary data.</text>
</comment>
<dbReference type="EMBL" id="JADCTT010000025">
    <property type="protein sequence ID" value="KAF9742069.1"/>
    <property type="molecule type" value="Genomic_DNA"/>
</dbReference>
<name>A0A8H7K371_BIOOC</name>
<protein>
    <recommendedName>
        <fullName evidence="6">MmgE/PrpD family protein</fullName>
    </recommendedName>
</protein>
<dbReference type="Gene3D" id="1.10.4100.10">
    <property type="entry name" value="2-methylcitrate dehydratase PrpD"/>
    <property type="match status" value="1"/>
</dbReference>
<dbReference type="PANTHER" id="PTHR16943">
    <property type="entry name" value="2-METHYLCITRATE DEHYDRATASE-RELATED"/>
    <property type="match status" value="1"/>
</dbReference>